<comment type="similarity">
    <text evidence="1 5">Belongs to the CoaE family.</text>
</comment>
<accession>A0A9Q4WU31</accession>
<keyword evidence="4 5" id="KW-0173">Coenzyme A biosynthesis</keyword>
<protein>
    <recommendedName>
        <fullName evidence="5 6">Dephospho-CoA kinase</fullName>
        <ecNumber evidence="5 6">2.7.1.24</ecNumber>
    </recommendedName>
    <alternativeName>
        <fullName evidence="5">Dephosphocoenzyme A kinase</fullName>
    </alternativeName>
</protein>
<organism evidence="8 10">
    <name type="scientific">Parabacteroides merdae</name>
    <dbReference type="NCBI Taxonomy" id="46503"/>
    <lineage>
        <taxon>Bacteria</taxon>
        <taxon>Pseudomonadati</taxon>
        <taxon>Bacteroidota</taxon>
        <taxon>Bacteroidia</taxon>
        <taxon>Bacteroidales</taxon>
        <taxon>Tannerellaceae</taxon>
        <taxon>Parabacteroides</taxon>
    </lineage>
</organism>
<sequence length="209" mass="23649">MIKIGITGGIGSGKSMVAALLEVWGIPVYIADTESKHLTATSPVIREKLITLFGKELYTADGLDKRRLASHIFGNPERLGQVNAIIHPEVNRHFLAWVERLNTPVCAIESAILFESGFNRIVDTTLMVYAPMEIRIGRILERDSVSREEIIRRIESQLPDEMKKEKSDYVIFNDGEQALLPQITAFLAGLKIKNIDFQFYNKHKNKNIQ</sequence>
<dbReference type="PANTHER" id="PTHR10695">
    <property type="entry name" value="DEPHOSPHO-COA KINASE-RELATED"/>
    <property type="match status" value="1"/>
</dbReference>
<dbReference type="PROSITE" id="PS51219">
    <property type="entry name" value="DPCK"/>
    <property type="match status" value="1"/>
</dbReference>
<dbReference type="HAMAP" id="MF_00376">
    <property type="entry name" value="Dephospho_CoA_kinase"/>
    <property type="match status" value="1"/>
</dbReference>
<keyword evidence="2 5" id="KW-0547">Nucleotide-binding</keyword>
<keyword evidence="3 5" id="KW-0067">ATP-binding</keyword>
<gene>
    <name evidence="5" type="primary">coaE</name>
    <name evidence="7" type="ORF">GMD82_20595</name>
    <name evidence="8" type="ORF">GME02_18710</name>
</gene>
<evidence type="ECO:0000256" key="3">
    <source>
        <dbReference type="ARBA" id="ARBA00022840"/>
    </source>
</evidence>
<dbReference type="GO" id="GO:0015937">
    <property type="term" value="P:coenzyme A biosynthetic process"/>
    <property type="evidence" value="ECO:0007669"/>
    <property type="project" value="UniProtKB-UniRule"/>
</dbReference>
<keyword evidence="5" id="KW-0963">Cytoplasm</keyword>
<dbReference type="GO" id="GO:0005524">
    <property type="term" value="F:ATP binding"/>
    <property type="evidence" value="ECO:0007669"/>
    <property type="project" value="UniProtKB-UniRule"/>
</dbReference>
<keyword evidence="5 8" id="KW-0808">Transferase</keyword>
<evidence type="ECO:0000256" key="2">
    <source>
        <dbReference type="ARBA" id="ARBA00022741"/>
    </source>
</evidence>
<name>A0A9Q4WU31_9BACT</name>
<evidence type="ECO:0000313" key="8">
    <source>
        <dbReference type="EMBL" id="MTV03630.1"/>
    </source>
</evidence>
<evidence type="ECO:0000256" key="6">
    <source>
        <dbReference type="NCBIfam" id="TIGR00152"/>
    </source>
</evidence>
<evidence type="ECO:0000256" key="5">
    <source>
        <dbReference type="HAMAP-Rule" id="MF_00376"/>
    </source>
</evidence>
<dbReference type="SUPFAM" id="SSF52540">
    <property type="entry name" value="P-loop containing nucleoside triphosphate hydrolases"/>
    <property type="match status" value="1"/>
</dbReference>
<feature type="binding site" evidence="5">
    <location>
        <begin position="11"/>
        <end position="16"/>
    </location>
    <ligand>
        <name>ATP</name>
        <dbReference type="ChEBI" id="CHEBI:30616"/>
    </ligand>
</feature>
<dbReference type="Proteomes" id="UP000434916">
    <property type="component" value="Unassembled WGS sequence"/>
</dbReference>
<evidence type="ECO:0000256" key="4">
    <source>
        <dbReference type="ARBA" id="ARBA00022993"/>
    </source>
</evidence>
<comment type="subcellular location">
    <subcellularLocation>
        <location evidence="5">Cytoplasm</location>
    </subcellularLocation>
</comment>
<keyword evidence="5 8" id="KW-0418">Kinase</keyword>
<evidence type="ECO:0000313" key="10">
    <source>
        <dbReference type="Proteomes" id="UP000482671"/>
    </source>
</evidence>
<evidence type="ECO:0000256" key="1">
    <source>
        <dbReference type="ARBA" id="ARBA00009018"/>
    </source>
</evidence>
<dbReference type="GO" id="GO:0004140">
    <property type="term" value="F:dephospho-CoA kinase activity"/>
    <property type="evidence" value="ECO:0007669"/>
    <property type="project" value="UniProtKB-UniRule"/>
</dbReference>
<comment type="catalytic activity">
    <reaction evidence="5">
        <text>3'-dephospho-CoA + ATP = ADP + CoA + H(+)</text>
        <dbReference type="Rhea" id="RHEA:18245"/>
        <dbReference type="ChEBI" id="CHEBI:15378"/>
        <dbReference type="ChEBI" id="CHEBI:30616"/>
        <dbReference type="ChEBI" id="CHEBI:57287"/>
        <dbReference type="ChEBI" id="CHEBI:57328"/>
        <dbReference type="ChEBI" id="CHEBI:456216"/>
        <dbReference type="EC" id="2.7.1.24"/>
    </reaction>
</comment>
<keyword evidence="9" id="KW-1185">Reference proteome</keyword>
<comment type="function">
    <text evidence="5">Catalyzes the phosphorylation of the 3'-hydroxyl group of dephosphocoenzyme A to form coenzyme A.</text>
</comment>
<dbReference type="RefSeq" id="WP_138273300.1">
    <property type="nucleotide sequence ID" value="NZ_DAWEFO010000138.1"/>
</dbReference>
<dbReference type="CDD" id="cd02022">
    <property type="entry name" value="DPCK"/>
    <property type="match status" value="1"/>
</dbReference>
<dbReference type="NCBIfam" id="TIGR00152">
    <property type="entry name" value="dephospho-CoA kinase"/>
    <property type="match status" value="1"/>
</dbReference>
<dbReference type="EMBL" id="WNDD01000029">
    <property type="protein sequence ID" value="MTV03630.1"/>
    <property type="molecule type" value="Genomic_DNA"/>
</dbReference>
<dbReference type="EC" id="2.7.1.24" evidence="5 6"/>
<evidence type="ECO:0000313" key="9">
    <source>
        <dbReference type="Proteomes" id="UP000434916"/>
    </source>
</evidence>
<dbReference type="Gene3D" id="3.40.50.300">
    <property type="entry name" value="P-loop containing nucleotide triphosphate hydrolases"/>
    <property type="match status" value="1"/>
</dbReference>
<dbReference type="EMBL" id="WNCN01000053">
    <property type="protein sequence ID" value="MTU41796.1"/>
    <property type="molecule type" value="Genomic_DNA"/>
</dbReference>
<dbReference type="Pfam" id="PF01121">
    <property type="entry name" value="CoaE"/>
    <property type="match status" value="1"/>
</dbReference>
<comment type="caution">
    <text evidence="8">The sequence shown here is derived from an EMBL/GenBank/DDBJ whole genome shotgun (WGS) entry which is preliminary data.</text>
</comment>
<dbReference type="AlphaFoldDB" id="A0A9Q4WU31"/>
<evidence type="ECO:0000313" key="7">
    <source>
        <dbReference type="EMBL" id="MTU41796.1"/>
    </source>
</evidence>
<dbReference type="Proteomes" id="UP000482671">
    <property type="component" value="Unassembled WGS sequence"/>
</dbReference>
<dbReference type="InterPro" id="IPR001977">
    <property type="entry name" value="Depp_CoAkinase"/>
</dbReference>
<dbReference type="InterPro" id="IPR027417">
    <property type="entry name" value="P-loop_NTPase"/>
</dbReference>
<reference evidence="9 10" key="1">
    <citation type="journal article" date="2019" name="Nat. Med.">
        <title>A library of human gut bacterial isolates paired with longitudinal multiomics data enables mechanistic microbiome research.</title>
        <authorList>
            <person name="Poyet M."/>
            <person name="Groussin M."/>
            <person name="Gibbons S.M."/>
            <person name="Avila-Pacheco J."/>
            <person name="Jiang X."/>
            <person name="Kearney S.M."/>
            <person name="Perrotta A.R."/>
            <person name="Berdy B."/>
            <person name="Zhao S."/>
            <person name="Lieberman T.D."/>
            <person name="Swanson P.K."/>
            <person name="Smith M."/>
            <person name="Roesemann S."/>
            <person name="Alexander J.E."/>
            <person name="Rich S.A."/>
            <person name="Livny J."/>
            <person name="Vlamakis H."/>
            <person name="Clish C."/>
            <person name="Bullock K."/>
            <person name="Deik A."/>
            <person name="Scott J."/>
            <person name="Pierce K.A."/>
            <person name="Xavier R.J."/>
            <person name="Alm E.J."/>
        </authorList>
    </citation>
    <scope>NUCLEOTIDE SEQUENCE [LARGE SCALE GENOMIC DNA]</scope>
    <source>
        <strain evidence="8 10">BIOML-A11</strain>
        <strain evidence="7 9">BIOML-A29</strain>
    </source>
</reference>
<dbReference type="GO" id="GO:0005737">
    <property type="term" value="C:cytoplasm"/>
    <property type="evidence" value="ECO:0007669"/>
    <property type="project" value="UniProtKB-SubCell"/>
</dbReference>
<dbReference type="PANTHER" id="PTHR10695:SF46">
    <property type="entry name" value="BIFUNCTIONAL COENZYME A SYNTHASE-RELATED"/>
    <property type="match status" value="1"/>
</dbReference>
<comment type="pathway">
    <text evidence="5">Cofactor biosynthesis; coenzyme A biosynthesis; CoA from (R)-pantothenate: step 5/5.</text>
</comment>
<proteinExistence type="inferred from homology"/>